<dbReference type="AlphaFoldDB" id="A0A2L0EX03"/>
<reference evidence="1 2" key="1">
    <citation type="submission" date="2015-09" db="EMBL/GenBank/DDBJ databases">
        <title>Sorangium comparison.</title>
        <authorList>
            <person name="Zaburannyi N."/>
            <person name="Bunk B."/>
            <person name="Overmann J."/>
            <person name="Mueller R."/>
        </authorList>
    </citation>
    <scope>NUCLEOTIDE SEQUENCE [LARGE SCALE GENOMIC DNA]</scope>
    <source>
        <strain evidence="1 2">So ce26</strain>
    </source>
</reference>
<sequence length="39" mass="4029">MSAAPRELAPGTWLTFAIQKAGATGVVVPPGCISVRFLD</sequence>
<protein>
    <submittedName>
        <fullName evidence="1">Uncharacterized protein</fullName>
    </submittedName>
</protein>
<proteinExistence type="predicted"/>
<organism evidence="1 2">
    <name type="scientific">Sorangium cellulosum</name>
    <name type="common">Polyangium cellulosum</name>
    <dbReference type="NCBI Taxonomy" id="56"/>
    <lineage>
        <taxon>Bacteria</taxon>
        <taxon>Pseudomonadati</taxon>
        <taxon>Myxococcota</taxon>
        <taxon>Polyangia</taxon>
        <taxon>Polyangiales</taxon>
        <taxon>Polyangiaceae</taxon>
        <taxon>Sorangium</taxon>
    </lineage>
</organism>
<dbReference type="Proteomes" id="UP000238348">
    <property type="component" value="Chromosome"/>
</dbReference>
<evidence type="ECO:0000313" key="2">
    <source>
        <dbReference type="Proteomes" id="UP000238348"/>
    </source>
</evidence>
<dbReference type="EMBL" id="CP012673">
    <property type="protein sequence ID" value="AUX43827.1"/>
    <property type="molecule type" value="Genomic_DNA"/>
</dbReference>
<name>A0A2L0EX03_SORCE</name>
<evidence type="ECO:0000313" key="1">
    <source>
        <dbReference type="EMBL" id="AUX43827.1"/>
    </source>
</evidence>
<gene>
    <name evidence="1" type="ORF">SOCE26_052820</name>
</gene>
<accession>A0A2L0EX03</accession>